<evidence type="ECO:0000313" key="4">
    <source>
        <dbReference type="EMBL" id="OMO68782.1"/>
    </source>
</evidence>
<sequence length="393" mass="41607">MGSRRPLEITVISASDLKCVNHFTKMDVYGVVSINGDHRTAQRTPVDKDCGSNPEWNHKMKFTIEEALAQQNRLNLFIHLKSDRHLRDKEIGCVQVPIKELLDNNNGNEKIEQNVSYNVRLPNGKAKGVLNFSYKFGEKFEKPVPAGHAKNKGTVYPPPPAGAYPPPPTGYPTPSGVYPPAPQGAAGAYPPPHQGEAGTYRLTPADYLTPSGLYPPSPHEAAGAYPPPSHVATGAYPPPPAGYPTTSGVYPPPPQGPTGAYPPPPQEAAGAYAYPPPPGAYPTPPHGYLPQGPAPGYGYPGYPPQGGYGYNDMSVMQKLQKPKKGGKKSKMGMGLAAAGGLGLGLLAAGGLVGGMVIGDMVEDAVEDVEDAVEDVVEDAVVDMVDCAFDSFDW</sequence>
<feature type="region of interest" description="Disordered" evidence="1">
    <location>
        <begin position="218"/>
        <end position="272"/>
    </location>
</feature>
<dbReference type="EMBL" id="AWWV01012152">
    <property type="protein sequence ID" value="OMO68782.1"/>
    <property type="molecule type" value="Genomic_DNA"/>
</dbReference>
<dbReference type="InterPro" id="IPR035892">
    <property type="entry name" value="C2_domain_sf"/>
</dbReference>
<feature type="transmembrane region" description="Helical" evidence="2">
    <location>
        <begin position="333"/>
        <end position="357"/>
    </location>
</feature>
<evidence type="ECO:0000256" key="2">
    <source>
        <dbReference type="SAM" id="Phobius"/>
    </source>
</evidence>
<evidence type="ECO:0000256" key="1">
    <source>
        <dbReference type="SAM" id="MobiDB-lite"/>
    </source>
</evidence>
<dbReference type="SUPFAM" id="SSF49562">
    <property type="entry name" value="C2 domain (Calcium/lipid-binding domain, CaLB)"/>
    <property type="match status" value="1"/>
</dbReference>
<name>A0A1R3HEQ0_COCAP</name>
<feature type="compositionally biased region" description="Pro residues" evidence="1">
    <location>
        <begin position="250"/>
        <end position="266"/>
    </location>
</feature>
<keyword evidence="2" id="KW-0472">Membrane</keyword>
<dbReference type="PANTHER" id="PTHR32246">
    <property type="entry name" value="INGRESSION PROTEIN FIC1"/>
    <property type="match status" value="1"/>
</dbReference>
<dbReference type="GO" id="GO:0006952">
    <property type="term" value="P:defense response"/>
    <property type="evidence" value="ECO:0007669"/>
    <property type="project" value="InterPro"/>
</dbReference>
<keyword evidence="5" id="KW-1185">Reference proteome</keyword>
<dbReference type="CDD" id="cd04051">
    <property type="entry name" value="C2_SRC2_like"/>
    <property type="match status" value="1"/>
</dbReference>
<dbReference type="Pfam" id="PF00168">
    <property type="entry name" value="C2"/>
    <property type="match status" value="1"/>
</dbReference>
<dbReference type="PANTHER" id="PTHR32246:SF158">
    <property type="entry name" value="C2 DOMAIN-CONTAINING PROTEIN"/>
    <property type="match status" value="1"/>
</dbReference>
<feature type="compositionally biased region" description="Pro residues" evidence="1">
    <location>
        <begin position="156"/>
        <end position="182"/>
    </location>
</feature>
<evidence type="ECO:0000259" key="3">
    <source>
        <dbReference type="PROSITE" id="PS50004"/>
    </source>
</evidence>
<comment type="caution">
    <text evidence="4">The sequence shown here is derived from an EMBL/GenBank/DDBJ whole genome shotgun (WGS) entry which is preliminary data.</text>
</comment>
<dbReference type="SMART" id="SM00239">
    <property type="entry name" value="C2"/>
    <property type="match status" value="1"/>
</dbReference>
<feature type="region of interest" description="Disordered" evidence="1">
    <location>
        <begin position="143"/>
        <end position="200"/>
    </location>
</feature>
<feature type="domain" description="C2" evidence="3">
    <location>
        <begin position="1"/>
        <end position="115"/>
    </location>
</feature>
<dbReference type="AlphaFoldDB" id="A0A1R3HEQ0"/>
<reference evidence="4 5" key="1">
    <citation type="submission" date="2013-09" db="EMBL/GenBank/DDBJ databases">
        <title>Corchorus capsularis genome sequencing.</title>
        <authorList>
            <person name="Alam M."/>
            <person name="Haque M.S."/>
            <person name="Islam M.S."/>
            <person name="Emdad E.M."/>
            <person name="Islam M.M."/>
            <person name="Ahmed B."/>
            <person name="Halim A."/>
            <person name="Hossen Q.M.M."/>
            <person name="Hossain M.Z."/>
            <person name="Ahmed R."/>
            <person name="Khan M.M."/>
            <person name="Islam R."/>
            <person name="Rashid M.M."/>
            <person name="Khan S.A."/>
            <person name="Rahman M.S."/>
            <person name="Alam M."/>
        </authorList>
    </citation>
    <scope>NUCLEOTIDE SEQUENCE [LARGE SCALE GENOMIC DNA]</scope>
    <source>
        <strain evidence="5">cv. CVL-1</strain>
        <tissue evidence="4">Whole seedling</tissue>
    </source>
</reference>
<dbReference type="PROSITE" id="PS50004">
    <property type="entry name" value="C2"/>
    <property type="match status" value="1"/>
</dbReference>
<evidence type="ECO:0000313" key="5">
    <source>
        <dbReference type="Proteomes" id="UP000188268"/>
    </source>
</evidence>
<keyword evidence="2" id="KW-0812">Transmembrane</keyword>
<dbReference type="OMA" id="YPNNQAQ"/>
<dbReference type="Gramene" id="OMO68782">
    <property type="protein sequence ID" value="OMO68782"/>
    <property type="gene ID" value="CCACVL1_19840"/>
</dbReference>
<organism evidence="4 5">
    <name type="scientific">Corchorus capsularis</name>
    <name type="common">Jute</name>
    <dbReference type="NCBI Taxonomy" id="210143"/>
    <lineage>
        <taxon>Eukaryota</taxon>
        <taxon>Viridiplantae</taxon>
        <taxon>Streptophyta</taxon>
        <taxon>Embryophyta</taxon>
        <taxon>Tracheophyta</taxon>
        <taxon>Spermatophyta</taxon>
        <taxon>Magnoliopsida</taxon>
        <taxon>eudicotyledons</taxon>
        <taxon>Gunneridae</taxon>
        <taxon>Pentapetalae</taxon>
        <taxon>rosids</taxon>
        <taxon>malvids</taxon>
        <taxon>Malvales</taxon>
        <taxon>Malvaceae</taxon>
        <taxon>Grewioideae</taxon>
        <taxon>Apeibeae</taxon>
        <taxon>Corchorus</taxon>
    </lineage>
</organism>
<gene>
    <name evidence="4" type="ORF">CCACVL1_19840</name>
</gene>
<keyword evidence="2" id="KW-1133">Transmembrane helix</keyword>
<protein>
    <submittedName>
        <fullName evidence="4">C2 calcium-dependent membrane targeting</fullName>
    </submittedName>
</protein>
<accession>A0A1R3HEQ0</accession>
<proteinExistence type="predicted"/>
<dbReference type="InterPro" id="IPR044750">
    <property type="entry name" value="C2_SRC2/BAP"/>
</dbReference>
<dbReference type="OrthoDB" id="270970at2759"/>
<dbReference type="Gene3D" id="2.60.40.150">
    <property type="entry name" value="C2 domain"/>
    <property type="match status" value="1"/>
</dbReference>
<dbReference type="Proteomes" id="UP000188268">
    <property type="component" value="Unassembled WGS sequence"/>
</dbReference>
<dbReference type="InterPro" id="IPR000008">
    <property type="entry name" value="C2_dom"/>
</dbReference>